<dbReference type="GO" id="GO:0004037">
    <property type="term" value="F:allantoicase activity"/>
    <property type="evidence" value="ECO:0007669"/>
    <property type="project" value="InterPro"/>
</dbReference>
<reference evidence="7 8" key="1">
    <citation type="journal article" name="Sci. Rep.">
        <title>Telomere-to-telomere assembled and centromere annotated genomes of the two main subspecies of the button mushroom Agaricus bisporus reveal especially polymorphic chromosome ends.</title>
        <authorList>
            <person name="Sonnenberg A.S.M."/>
            <person name="Sedaghat-Telgerd N."/>
            <person name="Lavrijssen B."/>
            <person name="Ohm R.A."/>
            <person name="Hendrickx P.M."/>
            <person name="Scholtmeijer K."/>
            <person name="Baars J.J.P."/>
            <person name="van Peer A."/>
        </authorList>
    </citation>
    <scope>NUCLEOTIDE SEQUENCE [LARGE SCALE GENOMIC DNA]</scope>
    <source>
        <strain evidence="7 8">H119_p4</strain>
    </source>
</reference>
<evidence type="ECO:0000259" key="6">
    <source>
        <dbReference type="Pfam" id="PF03561"/>
    </source>
</evidence>
<dbReference type="InterPro" id="IPR011051">
    <property type="entry name" value="RmlC_Cupin_sf"/>
</dbReference>
<evidence type="ECO:0000313" key="8">
    <source>
        <dbReference type="Proteomes" id="UP000629468"/>
    </source>
</evidence>
<dbReference type="PANTHER" id="PTHR12045">
    <property type="entry name" value="ALLANTOICASE"/>
    <property type="match status" value="1"/>
</dbReference>
<evidence type="ECO:0000256" key="5">
    <source>
        <dbReference type="ARBA" id="ARBA00047684"/>
    </source>
</evidence>
<dbReference type="GO" id="GO:0006144">
    <property type="term" value="P:purine nucleobase metabolic process"/>
    <property type="evidence" value="ECO:0007669"/>
    <property type="project" value="UniProtKB-KW"/>
</dbReference>
<evidence type="ECO:0000256" key="4">
    <source>
        <dbReference type="ARBA" id="ARBA00023239"/>
    </source>
</evidence>
<evidence type="ECO:0000256" key="2">
    <source>
        <dbReference type="ARBA" id="ARBA00011738"/>
    </source>
</evidence>
<comment type="caution">
    <text evidence="7">The sequence shown here is derived from an EMBL/GenBank/DDBJ whole genome shotgun (WGS) entry which is preliminary data.</text>
</comment>
<keyword evidence="3" id="KW-0659">Purine metabolism</keyword>
<keyword evidence="4" id="KW-0456">Lyase</keyword>
<dbReference type="GO" id="GO:0050385">
    <property type="term" value="F:ureidoglycolate lyase activity"/>
    <property type="evidence" value="ECO:0007669"/>
    <property type="project" value="UniProtKB-EC"/>
</dbReference>
<dbReference type="InterPro" id="IPR015908">
    <property type="entry name" value="Allantoicase_dom"/>
</dbReference>
<comment type="catalytic activity">
    <reaction evidence="5">
        <text>(S)-ureidoglycolate = urea + glyoxylate</text>
        <dbReference type="Rhea" id="RHEA:11304"/>
        <dbReference type="ChEBI" id="CHEBI:16199"/>
        <dbReference type="ChEBI" id="CHEBI:36655"/>
        <dbReference type="ChEBI" id="CHEBI:57296"/>
        <dbReference type="EC" id="4.3.2.3"/>
    </reaction>
</comment>
<dbReference type="CDD" id="cd20298">
    <property type="entry name" value="cupin_UAH"/>
    <property type="match status" value="1"/>
</dbReference>
<evidence type="ECO:0000256" key="1">
    <source>
        <dbReference type="ARBA" id="ARBA00009242"/>
    </source>
</evidence>
<gene>
    <name evidence="7" type="ORF">Agabi119p4_1687</name>
</gene>
<evidence type="ECO:0000256" key="3">
    <source>
        <dbReference type="ARBA" id="ARBA00022631"/>
    </source>
</evidence>
<dbReference type="GO" id="GO:0004848">
    <property type="term" value="F:ureidoglycolate hydrolase activity"/>
    <property type="evidence" value="ECO:0007669"/>
    <property type="project" value="InterPro"/>
</dbReference>
<dbReference type="InterPro" id="IPR024060">
    <property type="entry name" value="Ureidoglycolate_lyase_dom_sf"/>
</dbReference>
<dbReference type="Proteomes" id="UP000629468">
    <property type="component" value="Unassembled WGS sequence"/>
</dbReference>
<proteinExistence type="inferred from homology"/>
<dbReference type="InterPro" id="IPR008979">
    <property type="entry name" value="Galactose-bd-like_sf"/>
</dbReference>
<sequence length="503" mass="54482">MTFGSIPLDQFTDTFSTTTELSSVALGGRIVAVSDEFFAEAFHLLLVEPAPSMKGQFGPNGALYNGWETRRHNQDHDWCIIQLGIAGTAVGFDIDTSNFNGNEAPEASVEALYAADGDPHQKDTRWKEILPRTPLGPNSRHLFSIAQTERINYIKLNMYPDGGIARFRVYGHVTPVYPSDRSFDLAHVSAGGRVEFVSDQHFGVGSNLILPGRGKNMGDGWETKRTRVKGHKDWVIIKLGAAGNLEHVEIDTAHFKGNFPESSRRGVRVDTDLAQNQAGTAQTALFPAGKCRRPKVYSWRRTDTSTAMIEPSGGAMNAKLSAVPEESDSQRTELIHAAMIPVLPLTPEAFGPFGQVLQAYGDHNAAPKDAGATAGISIYRCKPLEEIAADGSVNLTALERHPYTKQAFIPMGCGPGEGLSATADKYLVVVAKNGEDDRPDLGTVRAFMATTAQGVVYDTAVWHQPMTVLGKSLDLACVETQIGDGSGLDCEIVRVEGIRLQVE</sequence>
<dbReference type="InterPro" id="IPR047233">
    <property type="entry name" value="UAH_cupin"/>
</dbReference>
<dbReference type="PANTHER" id="PTHR12045:SF3">
    <property type="entry name" value="INACTIVE ALLANTOICASE-RELATED"/>
    <property type="match status" value="1"/>
</dbReference>
<dbReference type="Pfam" id="PF04115">
    <property type="entry name" value="Ureidogly_lyase"/>
    <property type="match status" value="1"/>
</dbReference>
<dbReference type="SUPFAM" id="SSF51182">
    <property type="entry name" value="RmlC-like cupins"/>
    <property type="match status" value="1"/>
</dbReference>
<dbReference type="NCBIfam" id="TIGR02961">
    <property type="entry name" value="allantoicase"/>
    <property type="match status" value="1"/>
</dbReference>
<evidence type="ECO:0000313" key="7">
    <source>
        <dbReference type="EMBL" id="KAF7782311.1"/>
    </source>
</evidence>
<dbReference type="InterPro" id="IPR007247">
    <property type="entry name" value="Ureidogly_lyase"/>
</dbReference>
<feature type="domain" description="Allantoicase" evidence="6">
    <location>
        <begin position="27"/>
        <end position="173"/>
    </location>
</feature>
<accession>A0A8H7KJD0</accession>
<dbReference type="AlphaFoldDB" id="A0A8H7KJD0"/>
<comment type="similarity">
    <text evidence="1">Belongs to the allantoicase family.</text>
</comment>
<dbReference type="Pfam" id="PF03561">
    <property type="entry name" value="Allantoicase"/>
    <property type="match status" value="2"/>
</dbReference>
<protein>
    <recommendedName>
        <fullName evidence="6">Allantoicase domain-containing protein</fullName>
    </recommendedName>
</protein>
<dbReference type="InterPro" id="IPR005164">
    <property type="entry name" value="Allantoicase"/>
</dbReference>
<dbReference type="EMBL" id="JABXXO010000003">
    <property type="protein sequence ID" value="KAF7782311.1"/>
    <property type="molecule type" value="Genomic_DNA"/>
</dbReference>
<name>A0A8H7KJD0_AGABI</name>
<organism evidence="7 8">
    <name type="scientific">Agaricus bisporus var. burnettii</name>
    <dbReference type="NCBI Taxonomy" id="192524"/>
    <lineage>
        <taxon>Eukaryota</taxon>
        <taxon>Fungi</taxon>
        <taxon>Dikarya</taxon>
        <taxon>Basidiomycota</taxon>
        <taxon>Agaricomycotina</taxon>
        <taxon>Agaricomycetes</taxon>
        <taxon>Agaricomycetidae</taxon>
        <taxon>Agaricales</taxon>
        <taxon>Agaricineae</taxon>
        <taxon>Agaricaceae</taxon>
        <taxon>Agaricus</taxon>
    </lineage>
</organism>
<feature type="domain" description="Allantoicase" evidence="6">
    <location>
        <begin position="191"/>
        <end position="264"/>
    </location>
</feature>
<dbReference type="Gene3D" id="2.60.120.480">
    <property type="entry name" value="Ureidoglycolate hydrolase"/>
    <property type="match status" value="1"/>
</dbReference>
<dbReference type="Gene3D" id="2.60.120.260">
    <property type="entry name" value="Galactose-binding domain-like"/>
    <property type="match status" value="2"/>
</dbReference>
<dbReference type="SUPFAM" id="SSF49785">
    <property type="entry name" value="Galactose-binding domain-like"/>
    <property type="match status" value="2"/>
</dbReference>
<dbReference type="GO" id="GO:0000256">
    <property type="term" value="P:allantoin catabolic process"/>
    <property type="evidence" value="ECO:0007669"/>
    <property type="project" value="InterPro"/>
</dbReference>
<comment type="subunit">
    <text evidence="2">Homodimer.</text>
</comment>